<accession>A0A8J2T411</accession>
<dbReference type="GO" id="GO:0008168">
    <property type="term" value="F:methyltransferase activity"/>
    <property type="evidence" value="ECO:0007669"/>
    <property type="project" value="UniProtKB-KW"/>
</dbReference>
<dbReference type="Proteomes" id="UP000019375">
    <property type="component" value="Unassembled WGS sequence"/>
</dbReference>
<dbReference type="PANTHER" id="PTHR44942:SF4">
    <property type="entry name" value="METHYLTRANSFERASE TYPE 11 DOMAIN-CONTAINING PROTEIN"/>
    <property type="match status" value="1"/>
</dbReference>
<name>A0A8J2T411_ZYGB2</name>
<keyword evidence="5" id="KW-1185">Reference proteome</keyword>
<dbReference type="GO" id="GO:0032259">
    <property type="term" value="P:methylation"/>
    <property type="evidence" value="ECO:0007669"/>
    <property type="project" value="UniProtKB-KW"/>
</dbReference>
<evidence type="ECO:0000313" key="4">
    <source>
        <dbReference type="EMBL" id="CDF88492.1"/>
    </source>
</evidence>
<dbReference type="AlphaFoldDB" id="A0A8J2T411"/>
<evidence type="ECO:0000259" key="3">
    <source>
        <dbReference type="Pfam" id="PF13847"/>
    </source>
</evidence>
<dbReference type="Pfam" id="PF13847">
    <property type="entry name" value="Methyltransf_31"/>
    <property type="match status" value="1"/>
</dbReference>
<proteinExistence type="predicted"/>
<feature type="domain" description="Methyltransferase" evidence="3">
    <location>
        <begin position="40"/>
        <end position="146"/>
    </location>
</feature>
<protein>
    <submittedName>
        <fullName evidence="4">BN860_11518g1_1</fullName>
    </submittedName>
</protein>
<dbReference type="OrthoDB" id="10027013at2759"/>
<reference evidence="5" key="1">
    <citation type="journal article" date="2013" name="Genome Announc.">
        <title>Genome sequence of the food spoilage yeast Zygosaccharomyces bailii CLIB 213(T).</title>
        <authorList>
            <person name="Galeote V."/>
            <person name="Bigey F."/>
            <person name="Devillers H."/>
            <person name="Neuveglise C."/>
            <person name="Dequin S."/>
        </authorList>
    </citation>
    <scope>NUCLEOTIDE SEQUENCE [LARGE SCALE GENOMIC DNA]</scope>
    <source>
        <strain evidence="5">CLIB 213 / ATCC 58445 / CBS 680 / CCRC 21525 / NBRC 1098 / NCYC 1416 / NRRL Y-2227</strain>
    </source>
</reference>
<keyword evidence="2" id="KW-0808">Transferase</keyword>
<dbReference type="Gene3D" id="3.40.50.150">
    <property type="entry name" value="Vaccinia Virus protein VP39"/>
    <property type="match status" value="1"/>
</dbReference>
<evidence type="ECO:0000256" key="2">
    <source>
        <dbReference type="ARBA" id="ARBA00022679"/>
    </source>
</evidence>
<evidence type="ECO:0000256" key="1">
    <source>
        <dbReference type="ARBA" id="ARBA00022603"/>
    </source>
</evidence>
<sequence length="294" mass="34317">MSVFSAKDFNAQRYSTIRPTYPDSFYEVLSKYHQGPREMLIDVGCGPGTATFQLADCLNSFEKLIGTDLSSTMVENARATQEQNADKYANVSFVQSPAESFEFLGRNAYKQKCDMITAVECAHWFDFEKFQSAAAANLRAGGTLAIWGYGDFFFPDYPKLDFEIDDLTFGEDKFGPYWQQPGRNIACEMLKDLHYDSRWFSDAEEVYYYKEDLKGKGPKSTPLFMYKRLTLTDLKEYIKTWSGYHSWQKDHPKPEKDITDIFIERVKELYPELKDESEVQITWRTFWMFARRKP</sequence>
<organism evidence="4 5">
    <name type="scientific">Zygosaccharomyces bailii (strain CLIB 213 / ATCC 58445 / CBS 680 / BCRC 21525 / NBRC 1098 / NCYC 1416 / NRRL Y-2227)</name>
    <dbReference type="NCBI Taxonomy" id="1333698"/>
    <lineage>
        <taxon>Eukaryota</taxon>
        <taxon>Fungi</taxon>
        <taxon>Dikarya</taxon>
        <taxon>Ascomycota</taxon>
        <taxon>Saccharomycotina</taxon>
        <taxon>Saccharomycetes</taxon>
        <taxon>Saccharomycetales</taxon>
        <taxon>Saccharomycetaceae</taxon>
        <taxon>Zygosaccharomyces</taxon>
    </lineage>
</organism>
<evidence type="ECO:0000313" key="5">
    <source>
        <dbReference type="Proteomes" id="UP000019375"/>
    </source>
</evidence>
<dbReference type="PANTHER" id="PTHR44942">
    <property type="entry name" value="METHYLTRANSF_11 DOMAIN-CONTAINING PROTEIN"/>
    <property type="match status" value="1"/>
</dbReference>
<dbReference type="EMBL" id="HG316455">
    <property type="protein sequence ID" value="CDF88492.1"/>
    <property type="molecule type" value="Genomic_DNA"/>
</dbReference>
<dbReference type="SUPFAM" id="SSF53335">
    <property type="entry name" value="S-adenosyl-L-methionine-dependent methyltransferases"/>
    <property type="match status" value="1"/>
</dbReference>
<dbReference type="InterPro" id="IPR025714">
    <property type="entry name" value="Methyltranfer_dom"/>
</dbReference>
<gene>
    <name evidence="4" type="ORF">BN860_11518g</name>
</gene>
<dbReference type="InterPro" id="IPR051052">
    <property type="entry name" value="Diverse_substrate_MTase"/>
</dbReference>
<keyword evidence="1" id="KW-0489">Methyltransferase</keyword>
<dbReference type="CDD" id="cd02440">
    <property type="entry name" value="AdoMet_MTases"/>
    <property type="match status" value="1"/>
</dbReference>
<dbReference type="InterPro" id="IPR029063">
    <property type="entry name" value="SAM-dependent_MTases_sf"/>
</dbReference>